<dbReference type="OrthoDB" id="9795979at2"/>
<evidence type="ECO:0000256" key="14">
    <source>
        <dbReference type="ARBA" id="ARBA00023136"/>
    </source>
</evidence>
<dbReference type="InterPro" id="IPR018044">
    <property type="entry name" value="Peptidase_S11"/>
</dbReference>
<dbReference type="GO" id="GO:0005886">
    <property type="term" value="C:plasma membrane"/>
    <property type="evidence" value="ECO:0007669"/>
    <property type="project" value="UniProtKB-SubCell"/>
</dbReference>
<dbReference type="Pfam" id="PF00768">
    <property type="entry name" value="Peptidase_S11"/>
    <property type="match status" value="1"/>
</dbReference>
<evidence type="ECO:0000256" key="6">
    <source>
        <dbReference type="ARBA" id="ARBA00022475"/>
    </source>
</evidence>
<comment type="subcellular location">
    <subcellularLocation>
        <location evidence="2">Cell inner membrane</location>
        <topology evidence="2">Peripheral membrane protein</topology>
    </subcellularLocation>
</comment>
<evidence type="ECO:0000256" key="9">
    <source>
        <dbReference type="ARBA" id="ARBA00022670"/>
    </source>
</evidence>
<dbReference type="GO" id="GO:0006508">
    <property type="term" value="P:proteolysis"/>
    <property type="evidence" value="ECO:0007669"/>
    <property type="project" value="UniProtKB-KW"/>
</dbReference>
<evidence type="ECO:0000256" key="1">
    <source>
        <dbReference type="ARBA" id="ARBA00003217"/>
    </source>
</evidence>
<feature type="active site" description="Acyl-ester intermediate" evidence="18">
    <location>
        <position position="92"/>
    </location>
</feature>
<feature type="signal peptide" evidence="21">
    <location>
        <begin position="1"/>
        <end position="24"/>
    </location>
</feature>
<keyword evidence="8 23" id="KW-0121">Carboxypeptidase</keyword>
<dbReference type="PANTHER" id="PTHR21581">
    <property type="entry name" value="D-ALANYL-D-ALANINE CARBOXYPEPTIDASE"/>
    <property type="match status" value="1"/>
</dbReference>
<evidence type="ECO:0000313" key="24">
    <source>
        <dbReference type="Proteomes" id="UP000279799"/>
    </source>
</evidence>
<dbReference type="Gene3D" id="2.60.410.10">
    <property type="entry name" value="D-Ala-D-Ala carboxypeptidase, C-terminal domain"/>
    <property type="match status" value="1"/>
</dbReference>
<keyword evidence="24" id="KW-1185">Reference proteome</keyword>
<keyword evidence="14" id="KW-0472">Membrane</keyword>
<dbReference type="InterPro" id="IPR037167">
    <property type="entry name" value="Peptidase_S11_C_sf"/>
</dbReference>
<dbReference type="SUPFAM" id="SSF56601">
    <property type="entry name" value="beta-lactamase/transpeptidase-like"/>
    <property type="match status" value="1"/>
</dbReference>
<evidence type="ECO:0000256" key="8">
    <source>
        <dbReference type="ARBA" id="ARBA00022645"/>
    </source>
</evidence>
<dbReference type="KEGG" id="adp:NCTC12871_00503"/>
<comment type="pathway">
    <text evidence="3">Cell wall biogenesis; peptidoglycan biosynthesis.</text>
</comment>
<dbReference type="UniPathway" id="UPA00219"/>
<evidence type="ECO:0000256" key="18">
    <source>
        <dbReference type="PIRSR" id="PIRSR618044-1"/>
    </source>
</evidence>
<keyword evidence="11 23" id="KW-0378">Hydrolase</keyword>
<protein>
    <recommendedName>
        <fullName evidence="5">serine-type D-Ala-D-Ala carboxypeptidase</fullName>
        <ecNumber evidence="5">3.4.16.4</ecNumber>
    </recommendedName>
</protein>
<dbReference type="InterPro" id="IPR012338">
    <property type="entry name" value="Beta-lactam/transpept-like"/>
</dbReference>
<dbReference type="Pfam" id="PF07943">
    <property type="entry name" value="PBP5_C"/>
    <property type="match status" value="1"/>
</dbReference>
<evidence type="ECO:0000256" key="21">
    <source>
        <dbReference type="SAM" id="SignalP"/>
    </source>
</evidence>
<feature type="binding site" evidence="19">
    <location>
        <position position="260"/>
    </location>
    <ligand>
        <name>substrate</name>
    </ligand>
</feature>
<keyword evidence="10 21" id="KW-0732">Signal</keyword>
<evidence type="ECO:0000256" key="17">
    <source>
        <dbReference type="ARBA" id="ARBA00060592"/>
    </source>
</evidence>
<dbReference type="FunFam" id="3.40.710.10:FF:000001">
    <property type="entry name" value="D-alanyl-D-alanine serine-type carboxypeptidase"/>
    <property type="match status" value="1"/>
</dbReference>
<comment type="pathway">
    <text evidence="17">Glycan biosynthesis.</text>
</comment>
<dbReference type="AlphaFoldDB" id="A0A448TTC2"/>
<dbReference type="Proteomes" id="UP000279799">
    <property type="component" value="Chromosome"/>
</dbReference>
<evidence type="ECO:0000313" key="23">
    <source>
        <dbReference type="EMBL" id="VEJ09073.1"/>
    </source>
</evidence>
<evidence type="ECO:0000256" key="20">
    <source>
        <dbReference type="RuleBase" id="RU004016"/>
    </source>
</evidence>
<keyword evidence="13" id="KW-0573">Peptidoglycan synthesis</keyword>
<evidence type="ECO:0000256" key="15">
    <source>
        <dbReference type="ARBA" id="ARBA00023316"/>
    </source>
</evidence>
<feature type="active site" evidence="18">
    <location>
        <position position="157"/>
    </location>
</feature>
<dbReference type="InterPro" id="IPR015956">
    <property type="entry name" value="Peniciliin-bd_prot_C_sf"/>
</dbReference>
<dbReference type="GO" id="GO:0009252">
    <property type="term" value="P:peptidoglycan biosynthetic process"/>
    <property type="evidence" value="ECO:0007669"/>
    <property type="project" value="UniProtKB-UniPathway"/>
</dbReference>
<keyword evidence="12" id="KW-0133">Cell shape</keyword>
<evidence type="ECO:0000256" key="13">
    <source>
        <dbReference type="ARBA" id="ARBA00022984"/>
    </source>
</evidence>
<dbReference type="GO" id="GO:0008658">
    <property type="term" value="F:penicillin binding"/>
    <property type="evidence" value="ECO:0007669"/>
    <property type="project" value="UniProtKB-ARBA"/>
</dbReference>
<keyword evidence="9" id="KW-0645">Protease</keyword>
<evidence type="ECO:0000256" key="11">
    <source>
        <dbReference type="ARBA" id="ARBA00022801"/>
    </source>
</evidence>
<keyword evidence="6" id="KW-1003">Cell membrane</keyword>
<keyword evidence="15" id="KW-0961">Cell wall biogenesis/degradation</keyword>
<evidence type="ECO:0000256" key="7">
    <source>
        <dbReference type="ARBA" id="ARBA00022519"/>
    </source>
</evidence>
<sequence>MFKHWIKTTTATALCGLCAFPAIAAQDNSVAAPSALAPVTAPAPATTTPTTDAVEFGIAPPQLDSRSYILMDYNSGAILAEKNSNQREAPASLTKMMTSYVIGQALKQGKIHNDDIVTVPADAWGGNKALHGSSLMFLRIGQKVPVSELNRGIIVDSGNDACITMAEYVSGSQNTFVQSMNRYVQQMGLKNTHFMTVHGLDHENQYSSSHDMAIIAKHLIKDLPQEYKLYSIKKLTFNNITQSNRNGLLWDTSMHVDGLKTGHTDEAGYNLVASAVGDNNMRLISVVMGTPSKQAREQESKQLLRWGFANFETLRALIPGKPILEEPVYYGDTDKVALGTLENTYLTLPKGRRPDIKIRYELAQNPLKAPLMKGQVVGKVIYQLDGRDIASINLQVLQDVKEGGVFSRLWDWIVLNVKSLF</sequence>
<comment type="similarity">
    <text evidence="4 20">Belongs to the peptidase S11 family.</text>
</comment>
<keyword evidence="7" id="KW-0997">Cell inner membrane</keyword>
<evidence type="ECO:0000256" key="3">
    <source>
        <dbReference type="ARBA" id="ARBA00004752"/>
    </source>
</evidence>
<dbReference type="SMART" id="SM00936">
    <property type="entry name" value="PBP5_C"/>
    <property type="match status" value="1"/>
</dbReference>
<evidence type="ECO:0000256" key="4">
    <source>
        <dbReference type="ARBA" id="ARBA00007164"/>
    </source>
</evidence>
<evidence type="ECO:0000256" key="10">
    <source>
        <dbReference type="ARBA" id="ARBA00022729"/>
    </source>
</evidence>
<dbReference type="EC" id="3.4.16.4" evidence="5"/>
<organism evidence="23 24">
    <name type="scientific">Actinobacillus delphinicola</name>
    <dbReference type="NCBI Taxonomy" id="51161"/>
    <lineage>
        <taxon>Bacteria</taxon>
        <taxon>Pseudomonadati</taxon>
        <taxon>Pseudomonadota</taxon>
        <taxon>Gammaproteobacteria</taxon>
        <taxon>Pasteurellales</taxon>
        <taxon>Pasteurellaceae</taxon>
        <taxon>Actinobacillus</taxon>
    </lineage>
</organism>
<evidence type="ECO:0000256" key="12">
    <source>
        <dbReference type="ARBA" id="ARBA00022960"/>
    </source>
</evidence>
<evidence type="ECO:0000256" key="5">
    <source>
        <dbReference type="ARBA" id="ARBA00012448"/>
    </source>
</evidence>
<dbReference type="InterPro" id="IPR012907">
    <property type="entry name" value="Peptidase_S11_C"/>
</dbReference>
<comment type="function">
    <text evidence="1">Removes C-terminal D-alanyl residues from sugar-peptide cell wall precursors.</text>
</comment>
<dbReference type="GO" id="GO:0009002">
    <property type="term" value="F:serine-type D-Ala-D-Ala carboxypeptidase activity"/>
    <property type="evidence" value="ECO:0007669"/>
    <property type="project" value="UniProtKB-EC"/>
</dbReference>
<feature type="chain" id="PRO_5019104815" description="serine-type D-Ala-D-Ala carboxypeptidase" evidence="21">
    <location>
        <begin position="25"/>
        <end position="421"/>
    </location>
</feature>
<dbReference type="GO" id="GO:0008360">
    <property type="term" value="P:regulation of cell shape"/>
    <property type="evidence" value="ECO:0007669"/>
    <property type="project" value="UniProtKB-KW"/>
</dbReference>
<dbReference type="EMBL" id="LR134510">
    <property type="protein sequence ID" value="VEJ09073.1"/>
    <property type="molecule type" value="Genomic_DNA"/>
</dbReference>
<accession>A0A448TTC2</accession>
<dbReference type="RefSeq" id="WP_126598691.1">
    <property type="nucleotide sequence ID" value="NZ_LR134510.1"/>
</dbReference>
<dbReference type="Gene3D" id="3.40.710.10">
    <property type="entry name" value="DD-peptidase/beta-lactamase superfamily"/>
    <property type="match status" value="1"/>
</dbReference>
<comment type="catalytic activity">
    <reaction evidence="16">
        <text>Preferential cleavage: (Ac)2-L-Lys-D-Ala-|-D-Ala. Also transpeptidation of peptidyl-alanyl moieties that are N-acyl substituents of D-alanine.</text>
        <dbReference type="EC" id="3.4.16.4"/>
    </reaction>
</comment>
<dbReference type="PANTHER" id="PTHR21581:SF6">
    <property type="entry name" value="TRAFFICKING PROTEIN PARTICLE COMPLEX SUBUNIT 12"/>
    <property type="match status" value="1"/>
</dbReference>
<evidence type="ECO:0000256" key="16">
    <source>
        <dbReference type="ARBA" id="ARBA00034000"/>
    </source>
</evidence>
<evidence type="ECO:0000256" key="2">
    <source>
        <dbReference type="ARBA" id="ARBA00004417"/>
    </source>
</evidence>
<dbReference type="PRINTS" id="PR00725">
    <property type="entry name" value="DADACBPTASE1"/>
</dbReference>
<proteinExistence type="inferred from homology"/>
<feature type="active site" description="Proton acceptor" evidence="18">
    <location>
        <position position="95"/>
    </location>
</feature>
<name>A0A448TTC2_9PAST</name>
<feature type="domain" description="Peptidase S11 D-Ala-D-Ala carboxypeptidase A C-terminal" evidence="22">
    <location>
        <begin position="311"/>
        <end position="402"/>
    </location>
</feature>
<reference evidence="23 24" key="1">
    <citation type="submission" date="2018-12" db="EMBL/GenBank/DDBJ databases">
        <authorList>
            <consortium name="Pathogen Informatics"/>
        </authorList>
    </citation>
    <scope>NUCLEOTIDE SEQUENCE [LARGE SCALE GENOMIC DNA]</scope>
    <source>
        <strain evidence="23 24">NCTC12871</strain>
    </source>
</reference>
<dbReference type="InterPro" id="IPR001967">
    <property type="entry name" value="Peptidase_S11_N"/>
</dbReference>
<dbReference type="GO" id="GO:0071555">
    <property type="term" value="P:cell wall organization"/>
    <property type="evidence" value="ECO:0007669"/>
    <property type="project" value="UniProtKB-KW"/>
</dbReference>
<evidence type="ECO:0000259" key="22">
    <source>
        <dbReference type="SMART" id="SM00936"/>
    </source>
</evidence>
<dbReference type="SUPFAM" id="SSF69189">
    <property type="entry name" value="Penicillin-binding protein associated domain"/>
    <property type="match status" value="1"/>
</dbReference>
<gene>
    <name evidence="23" type="primary">dacA</name>
    <name evidence="23" type="ORF">NCTC12871_00503</name>
</gene>
<evidence type="ECO:0000256" key="19">
    <source>
        <dbReference type="PIRSR" id="PIRSR618044-2"/>
    </source>
</evidence>